<dbReference type="GeneID" id="25321304"/>
<evidence type="ECO:0000256" key="1">
    <source>
        <dbReference type="SAM" id="SignalP"/>
    </source>
</evidence>
<sequence length="225" mass="24842">MIHHLYCLLSCFLSSKLFYFLLPPLFTAPREAAKYDAVTLHEEEAQISCSPVLDLAVRRFAVEPGRVLLKLNKRSIALWWVTSITAGWVGGASAEQGKGARDNSYYSRRKAREGVWEVMSDHAFVAGCQQEGTWAGNPSRARGGAPACLAARRATGECITADLTPYSLSIPWAWRAEDSFVPEERTQGRQSLWCVGADGLNQPPPPLGHYCIPLLQASCMHHARV</sequence>
<accession>A0A0F4YH87</accession>
<feature type="signal peptide" evidence="1">
    <location>
        <begin position="1"/>
        <end position="32"/>
    </location>
</feature>
<protein>
    <submittedName>
        <fullName evidence="2">Uncharacterized protein</fullName>
    </submittedName>
</protein>
<proteinExistence type="predicted"/>
<feature type="chain" id="PRO_5002481528" evidence="1">
    <location>
        <begin position="33"/>
        <end position="225"/>
    </location>
</feature>
<dbReference type="EMBL" id="LASV01000721">
    <property type="protein sequence ID" value="KKA16998.1"/>
    <property type="molecule type" value="Genomic_DNA"/>
</dbReference>
<evidence type="ECO:0000313" key="2">
    <source>
        <dbReference type="EMBL" id="KKA16998.1"/>
    </source>
</evidence>
<reference evidence="2 3" key="1">
    <citation type="submission" date="2015-04" db="EMBL/GenBank/DDBJ databases">
        <authorList>
            <person name="Heijne W.H."/>
            <person name="Fedorova N.D."/>
            <person name="Nierman W.C."/>
            <person name="Vollebregt A.W."/>
            <person name="Zhao Z."/>
            <person name="Wu L."/>
            <person name="Kumar M."/>
            <person name="Stam H."/>
            <person name="van den Berg M.A."/>
            <person name="Pel H.J."/>
        </authorList>
    </citation>
    <scope>NUCLEOTIDE SEQUENCE [LARGE SCALE GENOMIC DNA]</scope>
    <source>
        <strain evidence="2 3">CBS 393.64</strain>
    </source>
</reference>
<dbReference type="Proteomes" id="UP000053958">
    <property type="component" value="Unassembled WGS sequence"/>
</dbReference>
<gene>
    <name evidence="2" type="ORF">T310_9366</name>
</gene>
<name>A0A0F4YH87_RASE3</name>
<keyword evidence="1" id="KW-0732">Signal</keyword>
<keyword evidence="3" id="KW-1185">Reference proteome</keyword>
<dbReference type="RefSeq" id="XP_013323610.1">
    <property type="nucleotide sequence ID" value="XM_013468156.1"/>
</dbReference>
<organism evidence="2 3">
    <name type="scientific">Rasamsonia emersonii (strain ATCC 16479 / CBS 393.64 / IMI 116815)</name>
    <dbReference type="NCBI Taxonomy" id="1408163"/>
    <lineage>
        <taxon>Eukaryota</taxon>
        <taxon>Fungi</taxon>
        <taxon>Dikarya</taxon>
        <taxon>Ascomycota</taxon>
        <taxon>Pezizomycotina</taxon>
        <taxon>Eurotiomycetes</taxon>
        <taxon>Eurotiomycetidae</taxon>
        <taxon>Eurotiales</taxon>
        <taxon>Trichocomaceae</taxon>
        <taxon>Rasamsonia</taxon>
    </lineage>
</organism>
<dbReference type="AlphaFoldDB" id="A0A0F4YH87"/>
<evidence type="ECO:0000313" key="3">
    <source>
        <dbReference type="Proteomes" id="UP000053958"/>
    </source>
</evidence>
<comment type="caution">
    <text evidence="2">The sequence shown here is derived from an EMBL/GenBank/DDBJ whole genome shotgun (WGS) entry which is preliminary data.</text>
</comment>